<feature type="compositionally biased region" description="Polar residues" evidence="1">
    <location>
        <begin position="229"/>
        <end position="247"/>
    </location>
</feature>
<feature type="compositionally biased region" description="Basic residues" evidence="1">
    <location>
        <begin position="291"/>
        <end position="320"/>
    </location>
</feature>
<keyword evidence="3" id="KW-1185">Reference proteome</keyword>
<sequence>MGLPPLSAIATVDHTSTAIPSSSGGNIASIGSSSATEYRDARIKDPIPKKLKGHTGNLSGNFGIMQMDLGGHESPLERDELAKRASESTELAAMRAYQSGHGVSSTKRFVRVPDDPSSWDTYYTTSTTAQTSGQPPSPIAASQPLTPADIKNEQTRLLTLLRGLSPASVVDQICKALSYFGGTPGAAPPPDGVFPRSELSNGSGGAFVGWIAEIFPRLANETSSTAKSLQHSQLAGMSTPAPDSSTEAGAHRETVLLAGAKPNAGPTPSTEASRNVRPEAATDAPAPSTEKRRRGRPKGSKATKARRDKGIKKGPVKNRKALAAAAAASATSKAPSTTQNPRSNLQSSSDANGGPGEDSWVDVDDDNILDVSAATHNLAQNWG</sequence>
<gene>
    <name evidence="2" type="ORF">Sste5346_007559</name>
</gene>
<evidence type="ECO:0000256" key="1">
    <source>
        <dbReference type="SAM" id="MobiDB-lite"/>
    </source>
</evidence>
<dbReference type="Proteomes" id="UP001583186">
    <property type="component" value="Unassembled WGS sequence"/>
</dbReference>
<name>A0ABR3YV32_9PEZI</name>
<comment type="caution">
    <text evidence="2">The sequence shown here is derived from an EMBL/GenBank/DDBJ whole genome shotgun (WGS) entry which is preliminary data.</text>
</comment>
<proteinExistence type="predicted"/>
<evidence type="ECO:0008006" key="4">
    <source>
        <dbReference type="Google" id="ProtNLM"/>
    </source>
</evidence>
<feature type="compositionally biased region" description="Polar residues" evidence="1">
    <location>
        <begin position="339"/>
        <end position="351"/>
    </location>
</feature>
<evidence type="ECO:0000313" key="2">
    <source>
        <dbReference type="EMBL" id="KAL1891643.1"/>
    </source>
</evidence>
<protein>
    <recommendedName>
        <fullName evidence="4">Hmg-i/hmg-y, DNA-binding protein</fullName>
    </recommendedName>
</protein>
<feature type="region of interest" description="Disordered" evidence="1">
    <location>
        <begin position="229"/>
        <end position="365"/>
    </location>
</feature>
<dbReference type="EMBL" id="JAWCUI010000051">
    <property type="protein sequence ID" value="KAL1891643.1"/>
    <property type="molecule type" value="Genomic_DNA"/>
</dbReference>
<accession>A0ABR3YV32</accession>
<reference evidence="2 3" key="1">
    <citation type="journal article" date="2024" name="IMA Fungus">
        <title>IMA Genome - F19 : A genome assembly and annotation guide to empower mycologists, including annotated draft genome sequences of Ceratocystis pirilliformis, Diaporthe australafricana, Fusarium ophioides, Paecilomyces lecythidis, and Sporothrix stenoceras.</title>
        <authorList>
            <person name="Aylward J."/>
            <person name="Wilson A.M."/>
            <person name="Visagie C.M."/>
            <person name="Spraker J."/>
            <person name="Barnes I."/>
            <person name="Buitendag C."/>
            <person name="Ceriani C."/>
            <person name="Del Mar Angel L."/>
            <person name="du Plessis D."/>
            <person name="Fuchs T."/>
            <person name="Gasser K."/>
            <person name="Kramer D."/>
            <person name="Li W."/>
            <person name="Munsamy K."/>
            <person name="Piso A."/>
            <person name="Price J.L."/>
            <person name="Sonnekus B."/>
            <person name="Thomas C."/>
            <person name="van der Nest A."/>
            <person name="van Dijk A."/>
            <person name="van Heerden A."/>
            <person name="van Vuuren N."/>
            <person name="Yilmaz N."/>
            <person name="Duong T.A."/>
            <person name="van der Merwe N.A."/>
            <person name="Wingfield M.J."/>
            <person name="Wingfield B.D."/>
        </authorList>
    </citation>
    <scope>NUCLEOTIDE SEQUENCE [LARGE SCALE GENOMIC DNA]</scope>
    <source>
        <strain evidence="2 3">CMW 5346</strain>
    </source>
</reference>
<evidence type="ECO:0000313" key="3">
    <source>
        <dbReference type="Proteomes" id="UP001583186"/>
    </source>
</evidence>
<feature type="compositionally biased region" description="Low complexity" evidence="1">
    <location>
        <begin position="321"/>
        <end position="338"/>
    </location>
</feature>
<organism evidence="2 3">
    <name type="scientific">Sporothrix stenoceras</name>
    <dbReference type="NCBI Taxonomy" id="5173"/>
    <lineage>
        <taxon>Eukaryota</taxon>
        <taxon>Fungi</taxon>
        <taxon>Dikarya</taxon>
        <taxon>Ascomycota</taxon>
        <taxon>Pezizomycotina</taxon>
        <taxon>Sordariomycetes</taxon>
        <taxon>Sordariomycetidae</taxon>
        <taxon>Ophiostomatales</taxon>
        <taxon>Ophiostomataceae</taxon>
        <taxon>Sporothrix</taxon>
    </lineage>
</organism>